<name>A0A6J6ELQ2_9ZZZZ</name>
<protein>
    <submittedName>
        <fullName evidence="1">Unannotated protein</fullName>
    </submittedName>
</protein>
<dbReference type="EMBL" id="CAEZTT010000053">
    <property type="protein sequence ID" value="CAB4576084.1"/>
    <property type="molecule type" value="Genomic_DNA"/>
</dbReference>
<reference evidence="1" key="1">
    <citation type="submission" date="2020-05" db="EMBL/GenBank/DDBJ databases">
        <authorList>
            <person name="Chiriac C."/>
            <person name="Salcher M."/>
            <person name="Ghai R."/>
            <person name="Kavagutti S V."/>
        </authorList>
    </citation>
    <scope>NUCLEOTIDE SEQUENCE</scope>
</reference>
<organism evidence="1">
    <name type="scientific">freshwater metagenome</name>
    <dbReference type="NCBI Taxonomy" id="449393"/>
    <lineage>
        <taxon>unclassified sequences</taxon>
        <taxon>metagenomes</taxon>
        <taxon>ecological metagenomes</taxon>
    </lineage>
</organism>
<gene>
    <name evidence="1" type="ORF">UFOPK1726_00573</name>
</gene>
<evidence type="ECO:0000313" key="1">
    <source>
        <dbReference type="EMBL" id="CAB4576084.1"/>
    </source>
</evidence>
<dbReference type="AlphaFoldDB" id="A0A6J6ELQ2"/>
<accession>A0A6J6ELQ2</accession>
<sequence length="108" mass="10765">MPPTANRKSVQISVEYQPAAVKARSSELPGMADALAANASPDGSTLFSAKPAAPSSATNAIVACSTTPGPSIATASPAVKVSVPNNMVAAANEAISEPKTSVNCNGRR</sequence>
<proteinExistence type="predicted"/>